<accession>A0ACB7SF43</accession>
<proteinExistence type="predicted"/>
<dbReference type="EMBL" id="CM023484">
    <property type="protein sequence ID" value="KAH6933310.1"/>
    <property type="molecule type" value="Genomic_DNA"/>
</dbReference>
<gene>
    <name evidence="1" type="ORF">HPB50_014137</name>
</gene>
<protein>
    <submittedName>
        <fullName evidence="1">Uncharacterized protein</fullName>
    </submittedName>
</protein>
<sequence length="88" mass="10407">MGDARWARRVFRHVSLKGIRTKWLTRLQTLRRKFGFFANPISEDTERKWKEGVQTRVQEEETAQWNGTMMQKSTLCTDPTRRPLLPSG</sequence>
<keyword evidence="2" id="KW-1185">Reference proteome</keyword>
<comment type="caution">
    <text evidence="1">The sequence shown here is derived from an EMBL/GenBank/DDBJ whole genome shotgun (WGS) entry which is preliminary data.</text>
</comment>
<evidence type="ECO:0000313" key="1">
    <source>
        <dbReference type="EMBL" id="KAH6933310.1"/>
    </source>
</evidence>
<reference evidence="1" key="1">
    <citation type="submission" date="2020-05" db="EMBL/GenBank/DDBJ databases">
        <title>Large-scale comparative analyses of tick genomes elucidate their genetic diversity and vector capacities.</title>
        <authorList>
            <person name="Jia N."/>
            <person name="Wang J."/>
            <person name="Shi W."/>
            <person name="Du L."/>
            <person name="Sun Y."/>
            <person name="Zhan W."/>
            <person name="Jiang J."/>
            <person name="Wang Q."/>
            <person name="Zhang B."/>
            <person name="Ji P."/>
            <person name="Sakyi L.B."/>
            <person name="Cui X."/>
            <person name="Yuan T."/>
            <person name="Jiang B."/>
            <person name="Yang W."/>
            <person name="Lam T.T.-Y."/>
            <person name="Chang Q."/>
            <person name="Ding S."/>
            <person name="Wang X."/>
            <person name="Zhu J."/>
            <person name="Ruan X."/>
            <person name="Zhao L."/>
            <person name="Wei J."/>
            <person name="Que T."/>
            <person name="Du C."/>
            <person name="Cheng J."/>
            <person name="Dai P."/>
            <person name="Han X."/>
            <person name="Huang E."/>
            <person name="Gao Y."/>
            <person name="Liu J."/>
            <person name="Shao H."/>
            <person name="Ye R."/>
            <person name="Li L."/>
            <person name="Wei W."/>
            <person name="Wang X."/>
            <person name="Wang C."/>
            <person name="Yang T."/>
            <person name="Huo Q."/>
            <person name="Li W."/>
            <person name="Guo W."/>
            <person name="Chen H."/>
            <person name="Zhou L."/>
            <person name="Ni X."/>
            <person name="Tian J."/>
            <person name="Zhou Y."/>
            <person name="Sheng Y."/>
            <person name="Liu T."/>
            <person name="Pan Y."/>
            <person name="Xia L."/>
            <person name="Li J."/>
            <person name="Zhao F."/>
            <person name="Cao W."/>
        </authorList>
    </citation>
    <scope>NUCLEOTIDE SEQUENCE</scope>
    <source>
        <strain evidence="1">Hyas-2018</strain>
    </source>
</reference>
<name>A0ACB7SF43_HYAAI</name>
<evidence type="ECO:0000313" key="2">
    <source>
        <dbReference type="Proteomes" id="UP000821845"/>
    </source>
</evidence>
<organism evidence="1 2">
    <name type="scientific">Hyalomma asiaticum</name>
    <name type="common">Tick</name>
    <dbReference type="NCBI Taxonomy" id="266040"/>
    <lineage>
        <taxon>Eukaryota</taxon>
        <taxon>Metazoa</taxon>
        <taxon>Ecdysozoa</taxon>
        <taxon>Arthropoda</taxon>
        <taxon>Chelicerata</taxon>
        <taxon>Arachnida</taxon>
        <taxon>Acari</taxon>
        <taxon>Parasitiformes</taxon>
        <taxon>Ixodida</taxon>
        <taxon>Ixodoidea</taxon>
        <taxon>Ixodidae</taxon>
        <taxon>Hyalomminae</taxon>
        <taxon>Hyalomma</taxon>
    </lineage>
</organism>
<dbReference type="Proteomes" id="UP000821845">
    <property type="component" value="Chromosome 4"/>
</dbReference>